<dbReference type="EMBL" id="VUMB01000059">
    <property type="protein sequence ID" value="MSS41903.1"/>
    <property type="molecule type" value="Genomic_DNA"/>
</dbReference>
<accession>A0A844F821</accession>
<protein>
    <recommendedName>
        <fullName evidence="1">ABC-type glycine betaine transport system substrate-binding domain-containing protein</fullName>
    </recommendedName>
</protein>
<organism evidence="2 3">
    <name type="scientific">Clostridium scindens (strain JCM 10418 / VPI 12708)</name>
    <dbReference type="NCBI Taxonomy" id="29347"/>
    <lineage>
        <taxon>Bacteria</taxon>
        <taxon>Bacillati</taxon>
        <taxon>Bacillota</taxon>
        <taxon>Clostridia</taxon>
        <taxon>Lachnospirales</taxon>
        <taxon>Lachnospiraceae</taxon>
    </lineage>
</organism>
<proteinExistence type="predicted"/>
<dbReference type="GO" id="GO:0022857">
    <property type="term" value="F:transmembrane transporter activity"/>
    <property type="evidence" value="ECO:0007669"/>
    <property type="project" value="InterPro"/>
</dbReference>
<dbReference type="Gene3D" id="3.40.190.10">
    <property type="entry name" value="Periplasmic binding protein-like II"/>
    <property type="match status" value="1"/>
</dbReference>
<dbReference type="InterPro" id="IPR007210">
    <property type="entry name" value="ABC_Gly_betaine_transp_sub-bd"/>
</dbReference>
<sequence length="101" mass="11498">MKPMTEQSILGEMLDRMIEQDADMKAEVTQGVGCGTSNIQPGMEKGEFDLYSEYTGTGWNMVMKKDGRYSEDLFKDMQKEYKEKLSGIISDQDMAQMNYAV</sequence>
<dbReference type="GO" id="GO:0043190">
    <property type="term" value="C:ATP-binding cassette (ABC) transporter complex"/>
    <property type="evidence" value="ECO:0007669"/>
    <property type="project" value="InterPro"/>
</dbReference>
<evidence type="ECO:0000259" key="1">
    <source>
        <dbReference type="Pfam" id="PF04069"/>
    </source>
</evidence>
<feature type="domain" description="ABC-type glycine betaine transport system substrate-binding" evidence="1">
    <location>
        <begin position="2"/>
        <end position="73"/>
    </location>
</feature>
<dbReference type="AlphaFoldDB" id="A0A844F821"/>
<name>A0A844F821_CLOSV</name>
<evidence type="ECO:0000313" key="2">
    <source>
        <dbReference type="EMBL" id="MSS41903.1"/>
    </source>
</evidence>
<dbReference type="Pfam" id="PF04069">
    <property type="entry name" value="OpuAC"/>
    <property type="match status" value="1"/>
</dbReference>
<reference evidence="2 3" key="1">
    <citation type="submission" date="2019-08" db="EMBL/GenBank/DDBJ databases">
        <title>In-depth cultivation of the pig gut microbiome towards novel bacterial diversity and tailored functional studies.</title>
        <authorList>
            <person name="Wylensek D."/>
            <person name="Hitch T.C.A."/>
            <person name="Clavel T."/>
        </authorList>
    </citation>
    <scope>NUCLEOTIDE SEQUENCE [LARGE SCALE GENOMIC DNA]</scope>
    <source>
        <strain evidence="2 3">BL-389-WT-3D</strain>
    </source>
</reference>
<evidence type="ECO:0000313" key="3">
    <source>
        <dbReference type="Proteomes" id="UP000462363"/>
    </source>
</evidence>
<gene>
    <name evidence="2" type="ORF">FYJ37_16720</name>
</gene>
<dbReference type="SUPFAM" id="SSF53850">
    <property type="entry name" value="Periplasmic binding protein-like II"/>
    <property type="match status" value="1"/>
</dbReference>
<comment type="caution">
    <text evidence="2">The sequence shown here is derived from an EMBL/GenBank/DDBJ whole genome shotgun (WGS) entry which is preliminary data.</text>
</comment>
<dbReference type="Proteomes" id="UP000462363">
    <property type="component" value="Unassembled WGS sequence"/>
</dbReference>